<dbReference type="Proteomes" id="UP000293142">
    <property type="component" value="Unassembled WGS sequence"/>
</dbReference>
<reference evidence="2 3" key="1">
    <citation type="submission" date="2019-02" db="EMBL/GenBank/DDBJ databases">
        <title>Paenibacillus sp. nov., isolated from surface-sterilized tissue of Thalictrum simplex L.</title>
        <authorList>
            <person name="Tuo L."/>
        </authorList>
    </citation>
    <scope>NUCLEOTIDE SEQUENCE [LARGE SCALE GENOMIC DNA]</scope>
    <source>
        <strain evidence="2 3">N2SHLJ1</strain>
    </source>
</reference>
<keyword evidence="3" id="KW-1185">Reference proteome</keyword>
<protein>
    <recommendedName>
        <fullName evidence="1">DinB-like domain-containing protein</fullName>
    </recommendedName>
</protein>
<accession>A0A4Q9DYC0</accession>
<evidence type="ECO:0000313" key="3">
    <source>
        <dbReference type="Proteomes" id="UP000293142"/>
    </source>
</evidence>
<comment type="caution">
    <text evidence="2">The sequence shown here is derived from an EMBL/GenBank/DDBJ whole genome shotgun (WGS) entry which is preliminary data.</text>
</comment>
<dbReference type="Gene3D" id="1.20.120.450">
    <property type="entry name" value="dinb family like domain"/>
    <property type="match status" value="1"/>
</dbReference>
<gene>
    <name evidence="2" type="ORF">EYB31_07425</name>
</gene>
<organism evidence="2 3">
    <name type="scientific">Paenibacillus thalictri</name>
    <dbReference type="NCBI Taxonomy" id="2527873"/>
    <lineage>
        <taxon>Bacteria</taxon>
        <taxon>Bacillati</taxon>
        <taxon>Bacillota</taxon>
        <taxon>Bacilli</taxon>
        <taxon>Bacillales</taxon>
        <taxon>Paenibacillaceae</taxon>
        <taxon>Paenibacillus</taxon>
    </lineage>
</organism>
<proteinExistence type="predicted"/>
<dbReference type="SUPFAM" id="SSF109854">
    <property type="entry name" value="DinB/YfiT-like putative metalloenzymes"/>
    <property type="match status" value="1"/>
</dbReference>
<dbReference type="InterPro" id="IPR034660">
    <property type="entry name" value="DinB/YfiT-like"/>
</dbReference>
<evidence type="ECO:0000313" key="2">
    <source>
        <dbReference type="EMBL" id="TBL80240.1"/>
    </source>
</evidence>
<dbReference type="EMBL" id="SIRE01000005">
    <property type="protein sequence ID" value="TBL80240.1"/>
    <property type="molecule type" value="Genomic_DNA"/>
</dbReference>
<dbReference type="RefSeq" id="WP_131012654.1">
    <property type="nucleotide sequence ID" value="NZ_SIRE01000005.1"/>
</dbReference>
<sequence>MQQIVESYAKGYELLTAALEGASAELMNFKPGPEKWSIKEVIVHVCDAEMVAIYRMKKVISEENPLLFKFDPDAWASRQDYVSLDHEAYLQLFRSLRASMVPVLSALKPEDWERTGVHNVTGKQTLHDIVKMFVGHVDRHIAQIERNKKAFADTFA</sequence>
<dbReference type="AlphaFoldDB" id="A0A4Q9DYC0"/>
<name>A0A4Q9DYC0_9BACL</name>
<dbReference type="Pfam" id="PF12867">
    <property type="entry name" value="DinB_2"/>
    <property type="match status" value="1"/>
</dbReference>
<dbReference type="OrthoDB" id="9793216at2"/>
<dbReference type="InterPro" id="IPR024775">
    <property type="entry name" value="DinB-like"/>
</dbReference>
<feature type="domain" description="DinB-like" evidence="1">
    <location>
        <begin position="11"/>
        <end position="144"/>
    </location>
</feature>
<evidence type="ECO:0000259" key="1">
    <source>
        <dbReference type="Pfam" id="PF12867"/>
    </source>
</evidence>